<evidence type="ECO:0000256" key="2">
    <source>
        <dbReference type="ARBA" id="ARBA00022857"/>
    </source>
</evidence>
<dbReference type="PRINTS" id="PR00081">
    <property type="entry name" value="GDHRDH"/>
</dbReference>
<comment type="caution">
    <text evidence="5">The sequence shown here is derived from an EMBL/GenBank/DDBJ whole genome shotgun (WGS) entry which is preliminary data.</text>
</comment>
<protein>
    <submittedName>
        <fullName evidence="5">Carbonyl reductase</fullName>
    </submittedName>
</protein>
<dbReference type="PANTHER" id="PTHR43963">
    <property type="entry name" value="CARBONYL REDUCTASE 1-RELATED"/>
    <property type="match status" value="1"/>
</dbReference>
<keyword evidence="3" id="KW-0560">Oxidoreductase</keyword>
<dbReference type="EMBL" id="ML978712">
    <property type="protein sequence ID" value="KAF2090610.1"/>
    <property type="molecule type" value="Genomic_DNA"/>
</dbReference>
<proteinExistence type="inferred from homology"/>
<keyword evidence="6" id="KW-1185">Reference proteome</keyword>
<dbReference type="PANTHER" id="PTHR43963:SF6">
    <property type="entry name" value="CHAIN DEHYDROGENASE FAMILY PROTEIN, PUTATIVE (AFU_ORTHOLOGUE AFUA_3G15350)-RELATED"/>
    <property type="match status" value="1"/>
</dbReference>
<dbReference type="Proteomes" id="UP000799776">
    <property type="component" value="Unassembled WGS sequence"/>
</dbReference>
<dbReference type="InterPro" id="IPR002347">
    <property type="entry name" value="SDR_fam"/>
</dbReference>
<dbReference type="AlphaFoldDB" id="A0A9P4LZ29"/>
<gene>
    <name evidence="5" type="ORF">K490DRAFT_34276</name>
</gene>
<evidence type="ECO:0000313" key="6">
    <source>
        <dbReference type="Proteomes" id="UP000799776"/>
    </source>
</evidence>
<keyword evidence="2" id="KW-0521">NADP</keyword>
<sequence length="318" mass="33350">MPVYSRIAAVTGANKGIGLGIIRNLALTYPTSPLASSTTVSTSSTATTDTGTSPATLLIYLTARSATRGLQALQSIEEDEDIQQAGVLVKDGGSVEVKFRELDIGSKRSVEGFAEWLGREHGGATSGGTASGEGVLDVLVNNAGIALDGFDSDIVNKTLDVNYHGTLNATTLLLPLLKPTGRIVNVASMAGHLKKYSPELRDRFLAAKTPDAVTALMSEFAEAVKAGNHAEKGWPSSAYAVSKAGVIGMTRAVARQEKGRGGGRLINSCCPGYVNTDMTKGNGVKTVDEGARTPVMLAFEDVGGRTGEFWQSEKVIEW</sequence>
<reference evidence="5" key="1">
    <citation type="journal article" date="2020" name="Stud. Mycol.">
        <title>101 Dothideomycetes genomes: a test case for predicting lifestyles and emergence of pathogens.</title>
        <authorList>
            <person name="Haridas S."/>
            <person name="Albert R."/>
            <person name="Binder M."/>
            <person name="Bloem J."/>
            <person name="Labutti K."/>
            <person name="Salamov A."/>
            <person name="Andreopoulos B."/>
            <person name="Baker S."/>
            <person name="Barry K."/>
            <person name="Bills G."/>
            <person name="Bluhm B."/>
            <person name="Cannon C."/>
            <person name="Castanera R."/>
            <person name="Culley D."/>
            <person name="Daum C."/>
            <person name="Ezra D."/>
            <person name="Gonzalez J."/>
            <person name="Henrissat B."/>
            <person name="Kuo A."/>
            <person name="Liang C."/>
            <person name="Lipzen A."/>
            <person name="Lutzoni F."/>
            <person name="Magnuson J."/>
            <person name="Mondo S."/>
            <person name="Nolan M."/>
            <person name="Ohm R."/>
            <person name="Pangilinan J."/>
            <person name="Park H.-J."/>
            <person name="Ramirez L."/>
            <person name="Alfaro M."/>
            <person name="Sun H."/>
            <person name="Tritt A."/>
            <person name="Yoshinaga Y."/>
            <person name="Zwiers L.-H."/>
            <person name="Turgeon B."/>
            <person name="Goodwin S."/>
            <person name="Spatafora J."/>
            <person name="Crous P."/>
            <person name="Grigoriev I."/>
        </authorList>
    </citation>
    <scope>NUCLEOTIDE SEQUENCE</scope>
    <source>
        <strain evidence="5">CBS 121410</strain>
    </source>
</reference>
<dbReference type="OrthoDB" id="1933717at2759"/>
<evidence type="ECO:0000256" key="3">
    <source>
        <dbReference type="ARBA" id="ARBA00023002"/>
    </source>
</evidence>
<comment type="similarity">
    <text evidence="1 4">Belongs to the short-chain dehydrogenases/reductases (SDR) family.</text>
</comment>
<accession>A0A9P4LZ29</accession>
<dbReference type="PRINTS" id="PR00080">
    <property type="entry name" value="SDRFAMILY"/>
</dbReference>
<dbReference type="Pfam" id="PF00106">
    <property type="entry name" value="adh_short"/>
    <property type="match status" value="2"/>
</dbReference>
<organism evidence="5 6">
    <name type="scientific">Saccharata proteae CBS 121410</name>
    <dbReference type="NCBI Taxonomy" id="1314787"/>
    <lineage>
        <taxon>Eukaryota</taxon>
        <taxon>Fungi</taxon>
        <taxon>Dikarya</taxon>
        <taxon>Ascomycota</taxon>
        <taxon>Pezizomycotina</taxon>
        <taxon>Dothideomycetes</taxon>
        <taxon>Dothideomycetes incertae sedis</taxon>
        <taxon>Botryosphaeriales</taxon>
        <taxon>Saccharataceae</taxon>
        <taxon>Saccharata</taxon>
    </lineage>
</organism>
<evidence type="ECO:0000313" key="5">
    <source>
        <dbReference type="EMBL" id="KAF2090610.1"/>
    </source>
</evidence>
<dbReference type="SUPFAM" id="SSF51735">
    <property type="entry name" value="NAD(P)-binding Rossmann-fold domains"/>
    <property type="match status" value="1"/>
</dbReference>
<dbReference type="GO" id="GO:0016491">
    <property type="term" value="F:oxidoreductase activity"/>
    <property type="evidence" value="ECO:0007669"/>
    <property type="project" value="UniProtKB-KW"/>
</dbReference>
<dbReference type="InterPro" id="IPR036291">
    <property type="entry name" value="NAD(P)-bd_dom_sf"/>
</dbReference>
<dbReference type="Gene3D" id="3.40.50.720">
    <property type="entry name" value="NAD(P)-binding Rossmann-like Domain"/>
    <property type="match status" value="1"/>
</dbReference>
<name>A0A9P4LZ29_9PEZI</name>
<evidence type="ECO:0000256" key="4">
    <source>
        <dbReference type="RuleBase" id="RU000363"/>
    </source>
</evidence>
<dbReference type="InterPro" id="IPR020904">
    <property type="entry name" value="Sc_DH/Rdtase_CS"/>
</dbReference>
<evidence type="ECO:0000256" key="1">
    <source>
        <dbReference type="ARBA" id="ARBA00006484"/>
    </source>
</evidence>
<dbReference type="PROSITE" id="PS00061">
    <property type="entry name" value="ADH_SHORT"/>
    <property type="match status" value="1"/>
</dbReference>